<proteinExistence type="predicted"/>
<evidence type="ECO:0000313" key="3">
    <source>
        <dbReference type="Proteomes" id="UP000574133"/>
    </source>
</evidence>
<reference evidence="2 3" key="1">
    <citation type="submission" date="2020-08" db="EMBL/GenBank/DDBJ databases">
        <title>Cohnella phylogeny.</title>
        <authorList>
            <person name="Dunlap C."/>
        </authorList>
    </citation>
    <scope>NUCLEOTIDE SEQUENCE [LARGE SCALE GENOMIC DNA]</scope>
    <source>
        <strain evidence="2 3">DSM 103658</strain>
    </source>
</reference>
<accession>A0A841TC95</accession>
<feature type="domain" description="DUF1854" evidence="1">
    <location>
        <begin position="42"/>
        <end position="166"/>
    </location>
</feature>
<dbReference type="EMBL" id="JACJVN010000023">
    <property type="protein sequence ID" value="MBB6676860.1"/>
    <property type="molecule type" value="Genomic_DNA"/>
</dbReference>
<dbReference type="Proteomes" id="UP000574133">
    <property type="component" value="Unassembled WGS sequence"/>
</dbReference>
<dbReference type="InterPro" id="IPR015005">
    <property type="entry name" value="DUF1854"/>
</dbReference>
<dbReference type="RefSeq" id="WP_185178149.1">
    <property type="nucleotide sequence ID" value="NZ_CBCSEP010000001.1"/>
</dbReference>
<organism evidence="2 3">
    <name type="scientific">Cohnella lubricantis</name>
    <dbReference type="NCBI Taxonomy" id="2163172"/>
    <lineage>
        <taxon>Bacteria</taxon>
        <taxon>Bacillati</taxon>
        <taxon>Bacillota</taxon>
        <taxon>Bacilli</taxon>
        <taxon>Bacillales</taxon>
        <taxon>Paenibacillaceae</taxon>
        <taxon>Cohnella</taxon>
    </lineage>
</organism>
<keyword evidence="3" id="KW-1185">Reference proteome</keyword>
<protein>
    <submittedName>
        <fullName evidence="2">DUF1854 domain-containing protein</fullName>
    </submittedName>
</protein>
<comment type="caution">
    <text evidence="2">The sequence shown here is derived from an EMBL/GenBank/DDBJ whole genome shotgun (WGS) entry which is preliminary data.</text>
</comment>
<dbReference type="AlphaFoldDB" id="A0A841TC95"/>
<gene>
    <name evidence="2" type="ORF">H4Q31_05880</name>
</gene>
<name>A0A841TC95_9BACL</name>
<sequence>MSAMSGMSGTGERIWIDPARIRFRQEEGGLLAASWDGRNGTVAARLLFPITHTDSAIWIGEPTGEEWGVLLSLDGMESASRAVLEGELRLSPYLPRIKRITALRRQLGQFHWEVATDRGPFAFQTGPLYEAVTAMPGGQRIVTDACGQRFLLPEERRMNGRTGRRLAKWL</sequence>
<dbReference type="Pfam" id="PF08909">
    <property type="entry name" value="DUF1854"/>
    <property type="match status" value="1"/>
</dbReference>
<evidence type="ECO:0000313" key="2">
    <source>
        <dbReference type="EMBL" id="MBB6676860.1"/>
    </source>
</evidence>
<evidence type="ECO:0000259" key="1">
    <source>
        <dbReference type="Pfam" id="PF08909"/>
    </source>
</evidence>